<accession>Q4T1S4</accession>
<dbReference type="Ensembl" id="ENSTNIT00000007764.1">
    <property type="protein sequence ID" value="ENSTNIP00000007604.1"/>
    <property type="gene ID" value="ENSTNIG00000004939.1"/>
</dbReference>
<reference evidence="2 4" key="1">
    <citation type="journal article" date="2004" name="Nature">
        <title>Genome duplication in the teleost fish Tetraodon nigroviridis reveals the early vertebrate proto-karyotype.</title>
        <authorList>
            <person name="Jaillon O."/>
            <person name="Aury J.-M."/>
            <person name="Brunet F."/>
            <person name="Petit J.-L."/>
            <person name="Stange-Thomann N."/>
            <person name="Mauceli E."/>
            <person name="Bouneau L."/>
            <person name="Fischer C."/>
            <person name="Ozouf-Costaz C."/>
            <person name="Bernot A."/>
            <person name="Nicaud S."/>
            <person name="Jaffe D."/>
            <person name="Fisher S."/>
            <person name="Lutfalla G."/>
            <person name="Dossat C."/>
            <person name="Segurens B."/>
            <person name="Dasilva C."/>
            <person name="Salanoubat M."/>
            <person name="Levy M."/>
            <person name="Boudet N."/>
            <person name="Castellano S."/>
            <person name="Anthouard V."/>
            <person name="Jubin C."/>
            <person name="Castelli V."/>
            <person name="Katinka M."/>
            <person name="Vacherie B."/>
            <person name="Biemont C."/>
            <person name="Skalli Z."/>
            <person name="Cattolico L."/>
            <person name="Poulain J."/>
            <person name="De Berardinis V."/>
            <person name="Cruaud C."/>
            <person name="Duprat S."/>
            <person name="Brottier P."/>
            <person name="Coutanceau J.-P."/>
            <person name="Gouzy J."/>
            <person name="Parra G."/>
            <person name="Lardier G."/>
            <person name="Chapple C."/>
            <person name="McKernan K.J."/>
            <person name="McEwan P."/>
            <person name="Bosak S."/>
            <person name="Kellis M."/>
            <person name="Volff J.-N."/>
            <person name="Guigo R."/>
            <person name="Zody M.C."/>
            <person name="Mesirov J."/>
            <person name="Lindblad-Toh K."/>
            <person name="Birren B."/>
            <person name="Nusbaum C."/>
            <person name="Kahn D."/>
            <person name="Robinson-Rechavi M."/>
            <person name="Laudet V."/>
            <person name="Schachter V."/>
            <person name="Quetier F."/>
            <person name="Saurin W."/>
            <person name="Scarpelli C."/>
            <person name="Wincker P."/>
            <person name="Lander E.S."/>
            <person name="Weissenbach J."/>
            <person name="Roest Crollius H."/>
        </authorList>
    </citation>
    <scope>NUCLEOTIDE SEQUENCE [LARGE SCALE GENOMIC DNA]</scope>
</reference>
<name>Q4T1S4_TETNG</name>
<dbReference type="Pfam" id="PF05089">
    <property type="entry name" value="NAGLU"/>
    <property type="match status" value="1"/>
</dbReference>
<feature type="domain" description="Alpha-N-acetylglucosaminidase tim-barrel" evidence="1">
    <location>
        <begin position="3"/>
        <end position="51"/>
    </location>
</feature>
<evidence type="ECO:0000313" key="3">
    <source>
        <dbReference type="Ensembl" id="ENSTNIP00000007604.1"/>
    </source>
</evidence>
<dbReference type="STRING" id="99883.ENSTNIP00000007604"/>
<feature type="non-terminal residue" evidence="2">
    <location>
        <position position="52"/>
    </location>
</feature>
<organism evidence="2">
    <name type="scientific">Tetraodon nigroviridis</name>
    <name type="common">Spotted green pufferfish</name>
    <name type="synonym">Chelonodon nigroviridis</name>
    <dbReference type="NCBI Taxonomy" id="99883"/>
    <lineage>
        <taxon>Eukaryota</taxon>
        <taxon>Metazoa</taxon>
        <taxon>Chordata</taxon>
        <taxon>Craniata</taxon>
        <taxon>Vertebrata</taxon>
        <taxon>Euteleostomi</taxon>
        <taxon>Actinopterygii</taxon>
        <taxon>Neopterygii</taxon>
        <taxon>Teleostei</taxon>
        <taxon>Neoteleostei</taxon>
        <taxon>Acanthomorphata</taxon>
        <taxon>Eupercaria</taxon>
        <taxon>Tetraodontiformes</taxon>
        <taxon>Tetradontoidea</taxon>
        <taxon>Tetraodontidae</taxon>
        <taxon>Tetraodon</taxon>
    </lineage>
</organism>
<dbReference type="GeneTree" id="ENSGT00390000005900"/>
<reference evidence="2" key="2">
    <citation type="submission" date="2004-02" db="EMBL/GenBank/DDBJ databases">
        <authorList>
            <consortium name="Genoscope"/>
            <consortium name="Whitehead Institute Centre for Genome Research"/>
        </authorList>
    </citation>
    <scope>NUCLEOTIDE SEQUENCE</scope>
</reference>
<gene>
    <name evidence="2" type="ORF">GSTENG00008663001</name>
</gene>
<dbReference type="PANTHER" id="PTHR12872">
    <property type="entry name" value="ALPHA-N-ACETYLGLUCOSAMINIDASE"/>
    <property type="match status" value="1"/>
</dbReference>
<evidence type="ECO:0000313" key="4">
    <source>
        <dbReference type="Proteomes" id="UP000007303"/>
    </source>
</evidence>
<evidence type="ECO:0000313" key="2">
    <source>
        <dbReference type="EMBL" id="CAF93158.1"/>
    </source>
</evidence>
<dbReference type="OrthoDB" id="64736at2759"/>
<sequence length="52" mass="6516">RFRYYQNVCTFSYSSVWWDWPRWEREIDWMALNGINLPLAFTGQEALWQEVR</sequence>
<dbReference type="InterPro" id="IPR007781">
    <property type="entry name" value="NAGLU"/>
</dbReference>
<evidence type="ECO:0000259" key="1">
    <source>
        <dbReference type="Pfam" id="PF05089"/>
    </source>
</evidence>
<dbReference type="Gene3D" id="3.20.20.80">
    <property type="entry name" value="Glycosidases"/>
    <property type="match status" value="1"/>
</dbReference>
<protein>
    <submittedName>
        <fullName evidence="2">(spotted green pufferfish) hypothetical protein</fullName>
    </submittedName>
</protein>
<feature type="non-terminal residue" evidence="2">
    <location>
        <position position="1"/>
    </location>
</feature>
<dbReference type="KEGG" id="tng:GSTEN00008663G001"/>
<proteinExistence type="predicted"/>
<reference evidence="3" key="3">
    <citation type="submission" date="2025-05" db="UniProtKB">
        <authorList>
            <consortium name="Ensembl"/>
        </authorList>
    </citation>
    <scope>IDENTIFICATION</scope>
</reference>
<dbReference type="HOGENOM" id="CLU_3092804_0_0_1"/>
<dbReference type="PANTHER" id="PTHR12872:SF1">
    <property type="entry name" value="ALPHA-N-ACETYLGLUCOSAMINIDASE"/>
    <property type="match status" value="1"/>
</dbReference>
<dbReference type="Proteomes" id="UP000007303">
    <property type="component" value="Unassembled WGS sequence"/>
</dbReference>
<dbReference type="EMBL" id="CAAE01010491">
    <property type="protein sequence ID" value="CAF93158.1"/>
    <property type="molecule type" value="Genomic_DNA"/>
</dbReference>
<dbReference type="InterPro" id="IPR024733">
    <property type="entry name" value="NAGLU_tim-barrel"/>
</dbReference>
<keyword evidence="4" id="KW-1185">Reference proteome</keyword>
<dbReference type="AlphaFoldDB" id="Q4T1S4"/>